<dbReference type="GeneID" id="89939285"/>
<dbReference type="Proteomes" id="UP001302812">
    <property type="component" value="Unassembled WGS sequence"/>
</dbReference>
<reference evidence="4" key="1">
    <citation type="journal article" date="2023" name="Mol. Phylogenet. Evol.">
        <title>Genome-scale phylogeny and comparative genomics of the fungal order Sordariales.</title>
        <authorList>
            <person name="Hensen N."/>
            <person name="Bonometti L."/>
            <person name="Westerberg I."/>
            <person name="Brannstrom I.O."/>
            <person name="Guillou S."/>
            <person name="Cros-Aarteil S."/>
            <person name="Calhoun S."/>
            <person name="Haridas S."/>
            <person name="Kuo A."/>
            <person name="Mondo S."/>
            <person name="Pangilinan J."/>
            <person name="Riley R."/>
            <person name="LaButti K."/>
            <person name="Andreopoulos B."/>
            <person name="Lipzen A."/>
            <person name="Chen C."/>
            <person name="Yan M."/>
            <person name="Daum C."/>
            <person name="Ng V."/>
            <person name="Clum A."/>
            <person name="Steindorff A."/>
            <person name="Ohm R.A."/>
            <person name="Martin F."/>
            <person name="Silar P."/>
            <person name="Natvig D.O."/>
            <person name="Lalanne C."/>
            <person name="Gautier V."/>
            <person name="Ament-Velasquez S.L."/>
            <person name="Kruys A."/>
            <person name="Hutchinson M.I."/>
            <person name="Powell A.J."/>
            <person name="Barry K."/>
            <person name="Miller A.N."/>
            <person name="Grigoriev I.V."/>
            <person name="Debuchy R."/>
            <person name="Gladieux P."/>
            <person name="Hiltunen Thoren M."/>
            <person name="Johannesson H."/>
        </authorList>
    </citation>
    <scope>NUCLEOTIDE SEQUENCE</scope>
    <source>
        <strain evidence="4">CBS 508.74</strain>
    </source>
</reference>
<dbReference type="GO" id="GO:0004806">
    <property type="term" value="F:triacylglycerol lipase activity"/>
    <property type="evidence" value="ECO:0007669"/>
    <property type="project" value="InterPro"/>
</dbReference>
<dbReference type="EMBL" id="MU853342">
    <property type="protein sequence ID" value="KAK4112415.1"/>
    <property type="molecule type" value="Genomic_DNA"/>
</dbReference>
<name>A0AAN6YRU8_9PEZI</name>
<evidence type="ECO:0000256" key="3">
    <source>
        <dbReference type="SAM" id="Phobius"/>
    </source>
</evidence>
<dbReference type="InterPro" id="IPR029058">
    <property type="entry name" value="AB_hydrolase_fold"/>
</dbReference>
<dbReference type="InterPro" id="IPR005152">
    <property type="entry name" value="Lipase_secreted"/>
</dbReference>
<comment type="caution">
    <text evidence="4">The sequence shown here is derived from an EMBL/GenBank/DDBJ whole genome shotgun (WGS) entry which is preliminary data.</text>
</comment>
<proteinExistence type="predicted"/>
<keyword evidence="3" id="KW-1133">Transmembrane helix</keyword>
<sequence length="523" mass="56487">MGTLKQLLLLWSNPIVIAYSFLAVNSAFSKTITDNLNLLSPPTHNVNHSPALAHADTPTFPSFLPPPSLDAWYSPPAGWESTAPGTVLRIRPHAYPTINIRHCRDTFQLLYRSSDTHGNPSWAVTTVFVPSSHPAKPNNNNTTTTTTTTTSSSSSNSNSTNPGHEVIRVVSYQVPSDSVSPDAAPSYLLQALEPYGEMRDLLARGWFVAVPDYEGPQASYCAGKQAGYATLDGIRAVRDAAASFPLLRDEFNLHSNSTMRAAIWGYSGGGFAGGFAMELVSAYAPDLIPVPHGQDGNGNEGGVLVGAAVGGPSPNLTTVFQAMNGRDTAGLALASLVGVTMQWPEVRSFMLSRLKQAGPYNATGFLAVEKMSGVQALMAYSKHDVYGYFEGGERDVWDPVMQKVVDADAVMGVHGAPPREVPVFVYKAVADEMSAVEETDELVRAYCAGGGRVLYHRNELGGHNDELWSGRLRTMDFLAHILDDKRSDNFTLPGVGCRTENVRVPLDVLGLLPDWWFTGTPRK</sequence>
<organism evidence="4 5">
    <name type="scientific">Canariomyces notabilis</name>
    <dbReference type="NCBI Taxonomy" id="2074819"/>
    <lineage>
        <taxon>Eukaryota</taxon>
        <taxon>Fungi</taxon>
        <taxon>Dikarya</taxon>
        <taxon>Ascomycota</taxon>
        <taxon>Pezizomycotina</taxon>
        <taxon>Sordariomycetes</taxon>
        <taxon>Sordariomycetidae</taxon>
        <taxon>Sordariales</taxon>
        <taxon>Chaetomiaceae</taxon>
        <taxon>Canariomyces</taxon>
    </lineage>
</organism>
<evidence type="ECO:0000256" key="2">
    <source>
        <dbReference type="SAM" id="MobiDB-lite"/>
    </source>
</evidence>
<protein>
    <submittedName>
        <fullName evidence="4">LIP-domain-containing protein</fullName>
    </submittedName>
</protein>
<feature type="compositionally biased region" description="Low complexity" evidence="2">
    <location>
        <begin position="138"/>
        <end position="161"/>
    </location>
</feature>
<keyword evidence="5" id="KW-1185">Reference proteome</keyword>
<reference evidence="4" key="2">
    <citation type="submission" date="2023-05" db="EMBL/GenBank/DDBJ databases">
        <authorList>
            <consortium name="Lawrence Berkeley National Laboratory"/>
            <person name="Steindorff A."/>
            <person name="Hensen N."/>
            <person name="Bonometti L."/>
            <person name="Westerberg I."/>
            <person name="Brannstrom I.O."/>
            <person name="Guillou S."/>
            <person name="Cros-Aarteil S."/>
            <person name="Calhoun S."/>
            <person name="Haridas S."/>
            <person name="Kuo A."/>
            <person name="Mondo S."/>
            <person name="Pangilinan J."/>
            <person name="Riley R."/>
            <person name="Labutti K."/>
            <person name="Andreopoulos B."/>
            <person name="Lipzen A."/>
            <person name="Chen C."/>
            <person name="Yanf M."/>
            <person name="Daum C."/>
            <person name="Ng V."/>
            <person name="Clum A."/>
            <person name="Ohm R."/>
            <person name="Martin F."/>
            <person name="Silar P."/>
            <person name="Natvig D."/>
            <person name="Lalanne C."/>
            <person name="Gautier V."/>
            <person name="Ament-Velasquez S.L."/>
            <person name="Kruys A."/>
            <person name="Hutchinson M.I."/>
            <person name="Powell A.J."/>
            <person name="Barry K."/>
            <person name="Miller A.N."/>
            <person name="Grigoriev I.V."/>
            <person name="Debuchy R."/>
            <person name="Gladieux P."/>
            <person name="Thoren M.H."/>
            <person name="Johannesson H."/>
        </authorList>
    </citation>
    <scope>NUCLEOTIDE SEQUENCE</scope>
    <source>
        <strain evidence="4">CBS 508.74</strain>
    </source>
</reference>
<keyword evidence="1" id="KW-0378">Hydrolase</keyword>
<keyword evidence="3" id="KW-0812">Transmembrane</keyword>
<dbReference type="Gene3D" id="1.10.260.130">
    <property type="match status" value="1"/>
</dbReference>
<feature type="region of interest" description="Disordered" evidence="2">
    <location>
        <begin position="130"/>
        <end position="163"/>
    </location>
</feature>
<dbReference type="RefSeq" id="XP_064669985.1">
    <property type="nucleotide sequence ID" value="XM_064815160.1"/>
</dbReference>
<dbReference type="PANTHER" id="PTHR34853">
    <property type="match status" value="1"/>
</dbReference>
<gene>
    <name evidence="4" type="ORF">N656DRAFT_779275</name>
</gene>
<dbReference type="GO" id="GO:0016042">
    <property type="term" value="P:lipid catabolic process"/>
    <property type="evidence" value="ECO:0007669"/>
    <property type="project" value="InterPro"/>
</dbReference>
<evidence type="ECO:0000313" key="5">
    <source>
        <dbReference type="Proteomes" id="UP001302812"/>
    </source>
</evidence>
<dbReference type="SUPFAM" id="SSF53474">
    <property type="entry name" value="alpha/beta-Hydrolases"/>
    <property type="match status" value="1"/>
</dbReference>
<feature type="transmembrane region" description="Helical" evidence="3">
    <location>
        <begin position="7"/>
        <end position="28"/>
    </location>
</feature>
<dbReference type="Gene3D" id="3.40.50.1820">
    <property type="entry name" value="alpha/beta hydrolase"/>
    <property type="match status" value="1"/>
</dbReference>
<dbReference type="Pfam" id="PF03583">
    <property type="entry name" value="LIP"/>
    <property type="match status" value="1"/>
</dbReference>
<dbReference type="AlphaFoldDB" id="A0AAN6YRU8"/>
<evidence type="ECO:0000313" key="4">
    <source>
        <dbReference type="EMBL" id="KAK4112415.1"/>
    </source>
</evidence>
<accession>A0AAN6YRU8</accession>
<evidence type="ECO:0000256" key="1">
    <source>
        <dbReference type="ARBA" id="ARBA00022801"/>
    </source>
</evidence>
<dbReference type="PANTHER" id="PTHR34853:SF5">
    <property type="entry name" value="LIP-DOMAIN-CONTAINING PROTEIN-RELATED"/>
    <property type="match status" value="1"/>
</dbReference>
<keyword evidence="3" id="KW-0472">Membrane</keyword>